<dbReference type="InterPro" id="IPR050400">
    <property type="entry name" value="Bact_Cytoskel_RodZ"/>
</dbReference>
<dbReference type="Gene3D" id="1.10.260.40">
    <property type="entry name" value="lambda repressor-like DNA-binding domains"/>
    <property type="match status" value="1"/>
</dbReference>
<keyword evidence="4" id="KW-1185">Reference proteome</keyword>
<evidence type="ECO:0000313" key="4">
    <source>
        <dbReference type="Proteomes" id="UP000199334"/>
    </source>
</evidence>
<evidence type="ECO:0000313" key="3">
    <source>
        <dbReference type="EMBL" id="SDN00046.1"/>
    </source>
</evidence>
<accession>A0A1G9XUE8</accession>
<dbReference type="RefSeq" id="WP_093855608.1">
    <property type="nucleotide sequence ID" value="NZ_BJVZ01000001.1"/>
</dbReference>
<keyword evidence="2" id="KW-1133">Transmembrane helix</keyword>
<reference evidence="3 4" key="1">
    <citation type="submission" date="2016-10" db="EMBL/GenBank/DDBJ databases">
        <authorList>
            <person name="de Groot N.N."/>
        </authorList>
    </citation>
    <scope>NUCLEOTIDE SEQUENCE [LARGE SCALE GENOMIC DNA]</scope>
    <source>
        <strain evidence="3 4">CGMCC 1.3442</strain>
    </source>
</reference>
<sequence length="296" mass="33101">MELGEKLREARLEKDLAIEDIKNETKIQKRYLESIEQNDWSSIPGSFYVRAFIREYAAVVGLDGDSLLEEHANELPSTVDTQYEYVAPSRASRHASSGSSPIFKFLPKLLVVILVIAIAFGIYYGIISLFEPNSSDDESPNNNDIVTAPDEDEEENNTEEEPQEETPEEPESEETEEEPVPTLEVVSSDENQALTHYQLTNADHLNLVIESSGKSWLDVDGANQGQKETNYFSGFAETGNSPLEYSIEESQVLLNIGRAQDLTITVNGNTLEYTLVPNLDTGQYISQDILIELKTE</sequence>
<dbReference type="Proteomes" id="UP000199334">
    <property type="component" value="Unassembled WGS sequence"/>
</dbReference>
<dbReference type="PANTHER" id="PTHR34475">
    <property type="match status" value="1"/>
</dbReference>
<dbReference type="AlphaFoldDB" id="A0A1G9XUE8"/>
<dbReference type="GO" id="GO:0003677">
    <property type="term" value="F:DNA binding"/>
    <property type="evidence" value="ECO:0007669"/>
    <property type="project" value="InterPro"/>
</dbReference>
<dbReference type="Pfam" id="PF13413">
    <property type="entry name" value="HTH_25"/>
    <property type="match status" value="1"/>
</dbReference>
<dbReference type="STRING" id="237069.SAMN05216498_1102"/>
<gene>
    <name evidence="3" type="ORF">SAMN05216498_1102</name>
</gene>
<feature type="compositionally biased region" description="Acidic residues" evidence="1">
    <location>
        <begin position="149"/>
        <end position="179"/>
    </location>
</feature>
<keyword evidence="2" id="KW-0812">Transmembrane</keyword>
<protein>
    <submittedName>
        <fullName evidence="3">Protein RodZ, contains Xre-like HTH and DUF4115 domains</fullName>
    </submittedName>
</protein>
<dbReference type="InterPro" id="IPR010982">
    <property type="entry name" value="Lambda_DNA-bd_dom_sf"/>
</dbReference>
<keyword evidence="2" id="KW-0472">Membrane</keyword>
<dbReference type="OrthoDB" id="9797543at2"/>
<evidence type="ECO:0000256" key="2">
    <source>
        <dbReference type="SAM" id="Phobius"/>
    </source>
</evidence>
<feature type="transmembrane region" description="Helical" evidence="2">
    <location>
        <begin position="109"/>
        <end position="130"/>
    </location>
</feature>
<organism evidence="3 4">
    <name type="scientific">Tenuibacillus multivorans</name>
    <dbReference type="NCBI Taxonomy" id="237069"/>
    <lineage>
        <taxon>Bacteria</taxon>
        <taxon>Bacillati</taxon>
        <taxon>Bacillota</taxon>
        <taxon>Bacilli</taxon>
        <taxon>Bacillales</taxon>
        <taxon>Bacillaceae</taxon>
        <taxon>Tenuibacillus</taxon>
    </lineage>
</organism>
<proteinExistence type="predicted"/>
<dbReference type="PANTHER" id="PTHR34475:SF1">
    <property type="entry name" value="CYTOSKELETON PROTEIN RODZ"/>
    <property type="match status" value="1"/>
</dbReference>
<evidence type="ECO:0000256" key="1">
    <source>
        <dbReference type="SAM" id="MobiDB-lite"/>
    </source>
</evidence>
<name>A0A1G9XUE8_9BACI</name>
<feature type="region of interest" description="Disordered" evidence="1">
    <location>
        <begin position="133"/>
        <end position="185"/>
    </location>
</feature>
<dbReference type="EMBL" id="FNIG01000002">
    <property type="protein sequence ID" value="SDN00046.1"/>
    <property type="molecule type" value="Genomic_DNA"/>
</dbReference>